<feature type="transmembrane region" description="Helical" evidence="1">
    <location>
        <begin position="6"/>
        <end position="23"/>
    </location>
</feature>
<dbReference type="AlphaFoldDB" id="A0A7Z6QN70"/>
<protein>
    <submittedName>
        <fullName evidence="2">Uncharacterized protein</fullName>
    </submittedName>
</protein>
<evidence type="ECO:0000256" key="1">
    <source>
        <dbReference type="SAM" id="Phobius"/>
    </source>
</evidence>
<dbReference type="Proteomes" id="UP000255541">
    <property type="component" value="Unassembled WGS sequence"/>
</dbReference>
<accession>A0A7Z6QN70</accession>
<name>A0A7Z6QN70_PSEFL</name>
<organism evidence="2 3">
    <name type="scientific">Pseudomonas fluorescens</name>
    <dbReference type="NCBI Taxonomy" id="294"/>
    <lineage>
        <taxon>Bacteria</taxon>
        <taxon>Pseudomonadati</taxon>
        <taxon>Pseudomonadota</taxon>
        <taxon>Gammaproteobacteria</taxon>
        <taxon>Pseudomonadales</taxon>
        <taxon>Pseudomonadaceae</taxon>
        <taxon>Pseudomonas</taxon>
    </lineage>
</organism>
<reference evidence="2 3" key="1">
    <citation type="submission" date="2018-07" db="EMBL/GenBank/DDBJ databases">
        <title>Draft Genome Sequence of Pseudomonas fluorescens AHK-1 associated with canker disease of kiwifruit.</title>
        <authorList>
            <person name="Wu Z."/>
        </authorList>
    </citation>
    <scope>NUCLEOTIDE SEQUENCE [LARGE SCALE GENOMIC DNA]</scope>
    <source>
        <strain evidence="2 3">AHK-1</strain>
    </source>
</reference>
<evidence type="ECO:0000313" key="3">
    <source>
        <dbReference type="Proteomes" id="UP000255541"/>
    </source>
</evidence>
<keyword evidence="1" id="KW-0472">Membrane</keyword>
<gene>
    <name evidence="2" type="ORF">DL347_20495</name>
</gene>
<comment type="caution">
    <text evidence="2">The sequence shown here is derived from an EMBL/GenBank/DDBJ whole genome shotgun (WGS) entry which is preliminary data.</text>
</comment>
<sequence>MWESARVVVPSLLVIFGWMYVSYDNNKRETRKEKRQFLDRTILFLEDIAEDVVSYYITADQAEAQKLSSKIDPALLRIEGTLNHLKLKDSAGKVVNAITLRDKITNSGSWRSAQKVALAPDCATIYQINVAFAELIGSLESAYTSTYQK</sequence>
<keyword evidence="1" id="KW-1133">Transmembrane helix</keyword>
<proteinExistence type="predicted"/>
<keyword evidence="1" id="KW-0812">Transmembrane</keyword>
<evidence type="ECO:0000313" key="2">
    <source>
        <dbReference type="EMBL" id="RDS89420.1"/>
    </source>
</evidence>
<dbReference type="EMBL" id="QRBA01000011">
    <property type="protein sequence ID" value="RDS89420.1"/>
    <property type="molecule type" value="Genomic_DNA"/>
</dbReference>